<dbReference type="EMBL" id="FRFC01000003">
    <property type="protein sequence ID" value="SHO45188.1"/>
    <property type="molecule type" value="Genomic_DNA"/>
</dbReference>
<proteinExistence type="predicted"/>
<feature type="domain" description="Protein SirB1 N-terminal" evidence="1">
    <location>
        <begin position="42"/>
        <end position="191"/>
    </location>
</feature>
<dbReference type="SUPFAM" id="SSF48452">
    <property type="entry name" value="TPR-like"/>
    <property type="match status" value="1"/>
</dbReference>
<dbReference type="InterPro" id="IPR011990">
    <property type="entry name" value="TPR-like_helical_dom_sf"/>
</dbReference>
<evidence type="ECO:0000313" key="3">
    <source>
        <dbReference type="Proteomes" id="UP000232412"/>
    </source>
</evidence>
<sequence>MNNFDPFAAEWISYAKNLQYTLIEKCLKLAQTLEFPDLDVTAYLQKIESFKQGLRDHISDVKNPIYLVSMLNEYMFDILEFRGDNDDYYNPHNNFLNMVIDKRSGIPITLSIIYIEIARAIGLELHPVGFPGHFLVKYSEELILDPFNRGSLLDIEDLQDILDSTYGEGVEFEPEFLNDIEPEKILIRILRNLKGSYTESFSYDRAMRCINMILGLEPDLPEDIRDKGIVQARMMQDDLALISLNKYLELAPEADDVDEILEMIKGIKEKSSR</sequence>
<dbReference type="PANTHER" id="PTHR31350:SF21">
    <property type="entry name" value="F-BOX ONLY PROTEIN 21"/>
    <property type="match status" value="1"/>
</dbReference>
<name>A0A2H1EGN6_9ARCH</name>
<organism evidence="2 3">
    <name type="scientific">Nitrosotalea sinensis</name>
    <dbReference type="NCBI Taxonomy" id="1499975"/>
    <lineage>
        <taxon>Archaea</taxon>
        <taxon>Nitrososphaerota</taxon>
        <taxon>Nitrososphaeria</taxon>
        <taxon>Nitrosotaleales</taxon>
        <taxon>Nitrosotaleaceae</taxon>
        <taxon>Nitrosotalea</taxon>
    </lineage>
</organism>
<evidence type="ECO:0000313" key="2">
    <source>
        <dbReference type="EMBL" id="SHO45188.1"/>
    </source>
</evidence>
<accession>A0A2H1EGN6</accession>
<dbReference type="PANTHER" id="PTHR31350">
    <property type="entry name" value="SI:DKEY-261L7.2"/>
    <property type="match status" value="1"/>
</dbReference>
<dbReference type="AlphaFoldDB" id="A0A2H1EGN6"/>
<reference evidence="3" key="1">
    <citation type="submission" date="2016-12" db="EMBL/GenBank/DDBJ databases">
        <authorList>
            <person name="Herbold C."/>
        </authorList>
    </citation>
    <scope>NUCLEOTIDE SEQUENCE [LARGE SCALE GENOMIC DNA]</scope>
</reference>
<dbReference type="OrthoDB" id="8627at2157"/>
<dbReference type="Pfam" id="PF13369">
    <property type="entry name" value="Transglut_core2"/>
    <property type="match status" value="1"/>
</dbReference>
<gene>
    <name evidence="2" type="ORF">NSIN_20574</name>
</gene>
<keyword evidence="3" id="KW-1185">Reference proteome</keyword>
<dbReference type="Pfam" id="PF13371">
    <property type="entry name" value="TPR_9"/>
    <property type="match status" value="1"/>
</dbReference>
<protein>
    <recommendedName>
        <fullName evidence="1">Protein SirB1 N-terminal domain-containing protein</fullName>
    </recommendedName>
</protein>
<dbReference type="Gene3D" id="1.25.40.10">
    <property type="entry name" value="Tetratricopeptide repeat domain"/>
    <property type="match status" value="1"/>
</dbReference>
<evidence type="ECO:0000259" key="1">
    <source>
        <dbReference type="Pfam" id="PF13369"/>
    </source>
</evidence>
<dbReference type="Proteomes" id="UP000232412">
    <property type="component" value="Unassembled WGS sequence"/>
</dbReference>
<dbReference type="RefSeq" id="WP_101009563.1">
    <property type="nucleotide sequence ID" value="NZ_FRFC01000003.1"/>
</dbReference>
<dbReference type="InterPro" id="IPR032698">
    <property type="entry name" value="SirB1_N"/>
</dbReference>